<dbReference type="EMBL" id="OU963865">
    <property type="protein sequence ID" value="CAH0389604.1"/>
    <property type="molecule type" value="Genomic_DNA"/>
</dbReference>
<evidence type="ECO:0000256" key="1">
    <source>
        <dbReference type="SAM" id="MobiDB-lite"/>
    </source>
</evidence>
<organism evidence="2 3">
    <name type="scientific">Bemisia tabaci</name>
    <name type="common">Sweetpotato whitefly</name>
    <name type="synonym">Aleurodes tabaci</name>
    <dbReference type="NCBI Taxonomy" id="7038"/>
    <lineage>
        <taxon>Eukaryota</taxon>
        <taxon>Metazoa</taxon>
        <taxon>Ecdysozoa</taxon>
        <taxon>Arthropoda</taxon>
        <taxon>Hexapoda</taxon>
        <taxon>Insecta</taxon>
        <taxon>Pterygota</taxon>
        <taxon>Neoptera</taxon>
        <taxon>Paraneoptera</taxon>
        <taxon>Hemiptera</taxon>
        <taxon>Sternorrhyncha</taxon>
        <taxon>Aleyrodoidea</taxon>
        <taxon>Aleyrodidae</taxon>
        <taxon>Aleyrodinae</taxon>
        <taxon>Bemisia</taxon>
    </lineage>
</organism>
<dbReference type="AlphaFoldDB" id="A0A9P0AFS0"/>
<gene>
    <name evidence="2" type="ORF">BEMITA_LOCUS8419</name>
</gene>
<name>A0A9P0AFS0_BEMTA</name>
<evidence type="ECO:0000313" key="2">
    <source>
        <dbReference type="EMBL" id="CAH0389604.1"/>
    </source>
</evidence>
<sequence>MNRATSVICALIIVIITTKVTVWCMYLPDRQLESEASPDRTWPTFVKEVEKDLCSDSYLDDHGRQMAHDKCEAILEYYDSVSATKRIRCPVAEGAQCYARWGLCGLWRWQSRCTFVCSSSSGGKRRRVSAVSLSTVPTRRRRRYKGGPPLTLPEGDQSATRPPSPVPPRTRPSPASPRRASSRWGNPGSP</sequence>
<feature type="compositionally biased region" description="Pro residues" evidence="1">
    <location>
        <begin position="162"/>
        <end position="175"/>
    </location>
</feature>
<accession>A0A9P0AFS0</accession>
<feature type="region of interest" description="Disordered" evidence="1">
    <location>
        <begin position="127"/>
        <end position="190"/>
    </location>
</feature>
<reference evidence="2" key="1">
    <citation type="submission" date="2021-12" db="EMBL/GenBank/DDBJ databases">
        <authorList>
            <person name="King R."/>
        </authorList>
    </citation>
    <scope>NUCLEOTIDE SEQUENCE</scope>
</reference>
<proteinExistence type="predicted"/>
<evidence type="ECO:0000313" key="3">
    <source>
        <dbReference type="Proteomes" id="UP001152759"/>
    </source>
</evidence>
<protein>
    <submittedName>
        <fullName evidence="2">Uncharacterized protein</fullName>
    </submittedName>
</protein>
<dbReference type="Proteomes" id="UP001152759">
    <property type="component" value="Chromosome 4"/>
</dbReference>
<keyword evidence="3" id="KW-1185">Reference proteome</keyword>